<dbReference type="Proteomes" id="UP000216752">
    <property type="component" value="Chromosome"/>
</dbReference>
<feature type="compositionally biased region" description="Basic residues" evidence="1">
    <location>
        <begin position="570"/>
        <end position="581"/>
    </location>
</feature>
<evidence type="ECO:0000313" key="2">
    <source>
        <dbReference type="EMBL" id="XFO65990.1"/>
    </source>
</evidence>
<keyword evidence="3" id="KW-1185">Reference proteome</keyword>
<dbReference type="GO" id="GO:0016787">
    <property type="term" value="F:hydrolase activity"/>
    <property type="evidence" value="ECO:0007669"/>
    <property type="project" value="UniProtKB-KW"/>
</dbReference>
<dbReference type="EC" id="3.1.-.-" evidence="2"/>
<keyword evidence="2" id="KW-0378">Hydrolase</keyword>
<proteinExistence type="predicted"/>
<organism evidence="2 3">
    <name type="scientific">Sporomusa silvacetica DSM 10669</name>
    <dbReference type="NCBI Taxonomy" id="1123289"/>
    <lineage>
        <taxon>Bacteria</taxon>
        <taxon>Bacillati</taxon>
        <taxon>Bacillota</taxon>
        <taxon>Negativicutes</taxon>
        <taxon>Selenomonadales</taxon>
        <taxon>Sporomusaceae</taxon>
        <taxon>Sporomusa</taxon>
    </lineage>
</organism>
<dbReference type="InterPro" id="IPR025157">
    <property type="entry name" value="Hemagglutinin_rpt"/>
</dbReference>
<dbReference type="Pfam" id="PF13332">
    <property type="entry name" value="Fil_haemagg_2"/>
    <property type="match status" value="4"/>
</dbReference>
<reference evidence="2" key="1">
    <citation type="submission" date="2024-05" db="EMBL/GenBank/DDBJ databases">
        <title>Isolation and characterization of Sporomusa carbonis sp. nov., a carboxydotrophic hydrogenogen in the genus of Sporomusa isolated from a charcoal burning pile.</title>
        <authorList>
            <person name="Boeer T."/>
            <person name="Rosenbaum F."/>
            <person name="Eysell L."/>
            <person name="Mueller V."/>
            <person name="Daniel R."/>
            <person name="Poehlein A."/>
        </authorList>
    </citation>
    <scope>NUCLEOTIDE SEQUENCE [LARGE SCALE GENOMIC DNA]</scope>
    <source>
        <strain evidence="2">DSM 10669</strain>
    </source>
</reference>
<dbReference type="RefSeq" id="WP_094604638.1">
    <property type="nucleotide sequence ID" value="NZ_CP155573.1"/>
</dbReference>
<name>A0ABZ3IJZ4_9FIRM</name>
<evidence type="ECO:0000313" key="3">
    <source>
        <dbReference type="Proteomes" id="UP000216752"/>
    </source>
</evidence>
<dbReference type="EMBL" id="CP155573">
    <property type="protein sequence ID" value="XFO65990.1"/>
    <property type="molecule type" value="Genomic_DNA"/>
</dbReference>
<evidence type="ECO:0000256" key="1">
    <source>
        <dbReference type="SAM" id="MobiDB-lite"/>
    </source>
</evidence>
<accession>A0ABZ3IJZ4</accession>
<gene>
    <name evidence="2" type="primary">cdiA2</name>
    <name evidence="2" type="ORF">SPSIL_021380</name>
</gene>
<sequence>MLFQETYLLSLVFFPGLGQSGGGTAKVNPSSTPVEKQATVGESGQHSNISVVPNKESMNITLPSNGLYTIHTEPSSHYLVETDSRFTNYNNFITSDYMLQRLGLDPAKTMKQIGDGFYQQKLIRDQISQLTGKQLLSDYSSAEDEYKALMNSGTTYAKQFNLQLGVALTAAQMAQLTSNMVWMVEQEVQGQKVLVPVVYLAPNQTSSLRSNGAIITADNVQITTDQDILNQNSKITGGSVKLVAGRDIKNETTTYVAKTGENSNYANNIRTMAGQTAEISATGNLALDAKRDVIITGGKLSAGENITLDAGRNINISAVATNDHTTAKNYLKDTATNITSSIKAGGNITMISQQDANLTSVQVDAGQNLTLNSLSGNINITAVKDEEILDKKVGTSKNWKRTSTDDETVIGSTLQAGGNINLTAVNTKNSNSSGNITIAGSTIYSVDGKISIDADKDVTVQELTVKHESLVQTHKKKSGFLSSKTKDTRDYSLVNEVMGSTISGGSVDIISGQDLNVKGSNIVATNDVNLEAANDVNIVSAQETGKEEHYSRTKKSGLSVAAALDSPSARKAKHQHLMNKS</sequence>
<feature type="region of interest" description="Disordered" evidence="1">
    <location>
        <begin position="544"/>
        <end position="581"/>
    </location>
</feature>
<protein>
    <submittedName>
        <fullName evidence="2">tRNA nuclease CdiA-2</fullName>
        <ecNumber evidence="2">3.1.-.-</ecNumber>
    </submittedName>
</protein>